<dbReference type="Gene3D" id="3.20.10.10">
    <property type="entry name" value="D-amino Acid Aminotransferase, subunit A, domain 2"/>
    <property type="match status" value="1"/>
</dbReference>
<evidence type="ECO:0000313" key="12">
    <source>
        <dbReference type="Proteomes" id="UP001139971"/>
    </source>
</evidence>
<keyword evidence="6 11" id="KW-0456">Lyase</keyword>
<dbReference type="InterPro" id="IPR017824">
    <property type="entry name" value="Aminodeoxychorismate_lyase_IV"/>
</dbReference>
<keyword evidence="4" id="KW-0663">Pyridoxal phosphate</keyword>
<dbReference type="EC" id="4.1.3.38" evidence="8 10"/>
<gene>
    <name evidence="11" type="primary">pabC</name>
    <name evidence="11" type="ORF">OD750_022600</name>
</gene>
<dbReference type="RefSeq" id="WP_263544348.1">
    <property type="nucleotide sequence ID" value="NZ_JAOVZO020000020.1"/>
</dbReference>
<comment type="similarity">
    <text evidence="2">Belongs to the class-IV pyridoxal-phosphate-dependent aminotransferase family.</text>
</comment>
<evidence type="ECO:0000256" key="7">
    <source>
        <dbReference type="ARBA" id="ARBA00035633"/>
    </source>
</evidence>
<dbReference type="InterPro" id="IPR043131">
    <property type="entry name" value="BCAT-like_N"/>
</dbReference>
<dbReference type="AlphaFoldDB" id="A0A9X3YN26"/>
<evidence type="ECO:0000256" key="10">
    <source>
        <dbReference type="NCBIfam" id="TIGR03461"/>
    </source>
</evidence>
<dbReference type="InterPro" id="IPR043132">
    <property type="entry name" value="BCAT-like_C"/>
</dbReference>
<dbReference type="GO" id="GO:0030170">
    <property type="term" value="F:pyridoxal phosphate binding"/>
    <property type="evidence" value="ECO:0007669"/>
    <property type="project" value="InterPro"/>
</dbReference>
<dbReference type="EMBL" id="JAOVZO020000020">
    <property type="protein sequence ID" value="MDC8015337.1"/>
    <property type="molecule type" value="Genomic_DNA"/>
</dbReference>
<evidence type="ECO:0000256" key="3">
    <source>
        <dbReference type="ARBA" id="ARBA00011738"/>
    </source>
</evidence>
<dbReference type="GO" id="GO:0046656">
    <property type="term" value="P:folic acid biosynthetic process"/>
    <property type="evidence" value="ECO:0007669"/>
    <property type="project" value="UniProtKB-KW"/>
</dbReference>
<evidence type="ECO:0000256" key="1">
    <source>
        <dbReference type="ARBA" id="ARBA00001933"/>
    </source>
</evidence>
<reference evidence="11" key="1">
    <citation type="submission" date="2023-02" db="EMBL/GenBank/DDBJ databases">
        <title>Tahibacter soli sp. nov. isolated from soil.</title>
        <authorList>
            <person name="Baek J.H."/>
            <person name="Lee J.K."/>
            <person name="Choi D.G."/>
            <person name="Jeon C.O."/>
        </authorList>
    </citation>
    <scope>NUCLEOTIDE SEQUENCE</scope>
    <source>
        <strain evidence="11">BL</strain>
    </source>
</reference>
<keyword evidence="5" id="KW-0289">Folate biosynthesis</keyword>
<name>A0A9X3YN26_9GAMM</name>
<evidence type="ECO:0000256" key="4">
    <source>
        <dbReference type="ARBA" id="ARBA00022898"/>
    </source>
</evidence>
<evidence type="ECO:0000256" key="9">
    <source>
        <dbReference type="ARBA" id="ARBA00049529"/>
    </source>
</evidence>
<dbReference type="SUPFAM" id="SSF56752">
    <property type="entry name" value="D-aminoacid aminotransferase-like PLP-dependent enzymes"/>
    <property type="match status" value="1"/>
</dbReference>
<proteinExistence type="inferred from homology"/>
<comment type="pathway">
    <text evidence="7">Cofactor biosynthesis; tetrahydrofolate biosynthesis; 4-aminobenzoate from chorismate: step 2/2.</text>
</comment>
<dbReference type="InterPro" id="IPR050571">
    <property type="entry name" value="Class-IV_PLP-Dep_Aminotrnsfr"/>
</dbReference>
<dbReference type="GO" id="GO:0008153">
    <property type="term" value="P:4-aminobenzoate biosynthetic process"/>
    <property type="evidence" value="ECO:0007669"/>
    <property type="project" value="UniProtKB-UniRule"/>
</dbReference>
<dbReference type="PANTHER" id="PTHR42743:SF2">
    <property type="entry name" value="AMINODEOXYCHORISMATE LYASE"/>
    <property type="match status" value="1"/>
</dbReference>
<accession>A0A9X3YN26</accession>
<sequence length="270" mass="28725">MTTRTSVDGRPDGMLSPHDRGVLYGDALFETMLFVGGSAPLWPRHLTRLADGCARLRLPLPDLAALAAECAARSDGIARAVVRVTVTRGVGERGYAPPREPRPTLIVTAAPAPVVSPSWYADGVRLYECETRYATPSALAGIKHANRLEQVIARAEWDDADFAEGLMCDAHGRAISATSANLFARIDGMLATPSVERCGVAGVARAQVLSGGDVVVRDIGIEELRSADEVFLTSSLRGIVPVAAIGATTYAIGTTTRSLQAQWRAQGWMI</sequence>
<dbReference type="PANTHER" id="PTHR42743">
    <property type="entry name" value="AMINO-ACID AMINOTRANSFERASE"/>
    <property type="match status" value="1"/>
</dbReference>
<dbReference type="NCBIfam" id="TIGR03461">
    <property type="entry name" value="pabC_Proteo"/>
    <property type="match status" value="1"/>
</dbReference>
<evidence type="ECO:0000313" key="11">
    <source>
        <dbReference type="EMBL" id="MDC8015337.1"/>
    </source>
</evidence>
<comment type="cofactor">
    <cofactor evidence="1">
        <name>pyridoxal 5'-phosphate</name>
        <dbReference type="ChEBI" id="CHEBI:597326"/>
    </cofactor>
</comment>
<organism evidence="11 12">
    <name type="scientific">Tahibacter soli</name>
    <dbReference type="NCBI Taxonomy" id="2983605"/>
    <lineage>
        <taxon>Bacteria</taxon>
        <taxon>Pseudomonadati</taxon>
        <taxon>Pseudomonadota</taxon>
        <taxon>Gammaproteobacteria</taxon>
        <taxon>Lysobacterales</taxon>
        <taxon>Rhodanobacteraceae</taxon>
        <taxon>Tahibacter</taxon>
    </lineage>
</organism>
<comment type="catalytic activity">
    <reaction evidence="9">
        <text>4-amino-4-deoxychorismate = 4-aminobenzoate + pyruvate + H(+)</text>
        <dbReference type="Rhea" id="RHEA:16201"/>
        <dbReference type="ChEBI" id="CHEBI:15361"/>
        <dbReference type="ChEBI" id="CHEBI:15378"/>
        <dbReference type="ChEBI" id="CHEBI:17836"/>
        <dbReference type="ChEBI" id="CHEBI:58406"/>
        <dbReference type="EC" id="4.1.3.38"/>
    </reaction>
</comment>
<dbReference type="Pfam" id="PF01063">
    <property type="entry name" value="Aminotran_4"/>
    <property type="match status" value="1"/>
</dbReference>
<dbReference type="Proteomes" id="UP001139971">
    <property type="component" value="Unassembled WGS sequence"/>
</dbReference>
<keyword evidence="12" id="KW-1185">Reference proteome</keyword>
<protein>
    <recommendedName>
        <fullName evidence="8 10">Aminodeoxychorismate lyase</fullName>
        <ecNumber evidence="8 10">4.1.3.38</ecNumber>
    </recommendedName>
</protein>
<dbReference type="GO" id="GO:0008696">
    <property type="term" value="F:4-amino-4-deoxychorismate lyase activity"/>
    <property type="evidence" value="ECO:0007669"/>
    <property type="project" value="UniProtKB-UniRule"/>
</dbReference>
<comment type="subunit">
    <text evidence="3">Homodimer.</text>
</comment>
<evidence type="ECO:0000256" key="8">
    <source>
        <dbReference type="ARBA" id="ARBA00035676"/>
    </source>
</evidence>
<dbReference type="Gene3D" id="3.30.470.10">
    <property type="match status" value="1"/>
</dbReference>
<dbReference type="InterPro" id="IPR036038">
    <property type="entry name" value="Aminotransferase-like"/>
</dbReference>
<dbReference type="InterPro" id="IPR001544">
    <property type="entry name" value="Aminotrans_IV"/>
</dbReference>
<evidence type="ECO:0000256" key="2">
    <source>
        <dbReference type="ARBA" id="ARBA00009320"/>
    </source>
</evidence>
<evidence type="ECO:0000256" key="6">
    <source>
        <dbReference type="ARBA" id="ARBA00023239"/>
    </source>
</evidence>
<dbReference type="GO" id="GO:0005829">
    <property type="term" value="C:cytosol"/>
    <property type="evidence" value="ECO:0007669"/>
    <property type="project" value="TreeGrafter"/>
</dbReference>
<comment type="caution">
    <text evidence="11">The sequence shown here is derived from an EMBL/GenBank/DDBJ whole genome shotgun (WGS) entry which is preliminary data.</text>
</comment>
<evidence type="ECO:0000256" key="5">
    <source>
        <dbReference type="ARBA" id="ARBA00022909"/>
    </source>
</evidence>